<evidence type="ECO:0000256" key="2">
    <source>
        <dbReference type="ARBA" id="ARBA00023172"/>
    </source>
</evidence>
<evidence type="ECO:0000256" key="3">
    <source>
        <dbReference type="SAM" id="MobiDB-lite"/>
    </source>
</evidence>
<dbReference type="InterPro" id="IPR013762">
    <property type="entry name" value="Integrase-like_cat_sf"/>
</dbReference>
<accession>A0A7T7KME5</accession>
<feature type="region of interest" description="Disordered" evidence="3">
    <location>
        <begin position="354"/>
        <end position="377"/>
    </location>
</feature>
<feature type="domain" description="Tyr recombinase" evidence="4">
    <location>
        <begin position="174"/>
        <end position="352"/>
    </location>
</feature>
<dbReference type="InterPro" id="IPR050090">
    <property type="entry name" value="Tyrosine_recombinase_XerCD"/>
</dbReference>
<keyword evidence="2" id="KW-0233">DNA recombination</keyword>
<dbReference type="InterPro" id="IPR011010">
    <property type="entry name" value="DNA_brk_join_enz"/>
</dbReference>
<evidence type="ECO:0000313" key="5">
    <source>
        <dbReference type="EMBL" id="QQM31701.1"/>
    </source>
</evidence>
<feature type="compositionally biased region" description="Polar residues" evidence="3">
    <location>
        <begin position="354"/>
        <end position="370"/>
    </location>
</feature>
<protein>
    <submittedName>
        <fullName evidence="5">Site-specific integrase</fullName>
    </submittedName>
</protein>
<gene>
    <name evidence="5" type="ORF">JET14_05905</name>
</gene>
<evidence type="ECO:0000313" key="6">
    <source>
        <dbReference type="Proteomes" id="UP000596083"/>
    </source>
</evidence>
<dbReference type="KEGG" id="mlut:JET14_05905"/>
<dbReference type="SUPFAM" id="SSF56349">
    <property type="entry name" value="DNA breaking-rejoining enzymes"/>
    <property type="match status" value="1"/>
</dbReference>
<evidence type="ECO:0000256" key="1">
    <source>
        <dbReference type="ARBA" id="ARBA00022908"/>
    </source>
</evidence>
<dbReference type="RefSeq" id="WP_200337221.1">
    <property type="nucleotide sequence ID" value="NZ_CP066786.1"/>
</dbReference>
<dbReference type="Pfam" id="PF00589">
    <property type="entry name" value="Phage_integrase"/>
    <property type="match status" value="1"/>
</dbReference>
<keyword evidence="1" id="KW-0229">DNA integration</keyword>
<dbReference type="EMBL" id="CP066786">
    <property type="protein sequence ID" value="QQM31701.1"/>
    <property type="molecule type" value="Genomic_DNA"/>
</dbReference>
<evidence type="ECO:0000259" key="4">
    <source>
        <dbReference type="PROSITE" id="PS51898"/>
    </source>
</evidence>
<dbReference type="GO" id="GO:0003677">
    <property type="term" value="F:DNA binding"/>
    <property type="evidence" value="ECO:0007669"/>
    <property type="project" value="InterPro"/>
</dbReference>
<dbReference type="AlphaFoldDB" id="A0A7T7KME5"/>
<dbReference type="PROSITE" id="PS51898">
    <property type="entry name" value="TYR_RECOMBINASE"/>
    <property type="match status" value="1"/>
</dbReference>
<organism evidence="5 6">
    <name type="scientific">Martelella lutilitoris</name>
    <dbReference type="NCBI Taxonomy" id="2583532"/>
    <lineage>
        <taxon>Bacteria</taxon>
        <taxon>Pseudomonadati</taxon>
        <taxon>Pseudomonadota</taxon>
        <taxon>Alphaproteobacteria</taxon>
        <taxon>Hyphomicrobiales</taxon>
        <taxon>Aurantimonadaceae</taxon>
        <taxon>Martelella</taxon>
    </lineage>
</organism>
<dbReference type="Gene3D" id="1.10.443.10">
    <property type="entry name" value="Intergrase catalytic core"/>
    <property type="match status" value="1"/>
</dbReference>
<name>A0A7T7KME5_9HYPH</name>
<dbReference type="InterPro" id="IPR002104">
    <property type="entry name" value="Integrase_catalytic"/>
</dbReference>
<dbReference type="Proteomes" id="UP000596083">
    <property type="component" value="Chromosome"/>
</dbReference>
<proteinExistence type="predicted"/>
<dbReference type="CDD" id="cd00796">
    <property type="entry name" value="INT_Rci_Hp1_C"/>
    <property type="match status" value="1"/>
</dbReference>
<dbReference type="PANTHER" id="PTHR30349">
    <property type="entry name" value="PHAGE INTEGRASE-RELATED"/>
    <property type="match status" value="1"/>
</dbReference>
<dbReference type="GO" id="GO:0006310">
    <property type="term" value="P:DNA recombination"/>
    <property type="evidence" value="ECO:0007669"/>
    <property type="project" value="UniProtKB-KW"/>
</dbReference>
<dbReference type="GO" id="GO:0015074">
    <property type="term" value="P:DNA integration"/>
    <property type="evidence" value="ECO:0007669"/>
    <property type="project" value="UniProtKB-KW"/>
</dbReference>
<reference evidence="5 6" key="1">
    <citation type="submission" date="2020-12" db="EMBL/GenBank/DDBJ databases">
        <authorList>
            <person name="Zheng R.K."/>
            <person name="Sun C.M."/>
        </authorList>
    </citation>
    <scope>NUCLEOTIDE SEQUENCE [LARGE SCALE GENOMIC DNA]</scope>
    <source>
        <strain evidence="5 6">ZRK001</strain>
    </source>
</reference>
<sequence>MSVYKRPGESVYSYDFVLRGRRFSGKTGATSKRDAKRVEDSIKETIRAELIAAENRPADRMTFEEASSRWWTEIGQHHKNVETTLHVLAWLNDAVGPKTDLAKIDDAKIAAVVARRRGEHIKGDEKRPLVSAATVNRTCTQPLREIMLRARNVWKVKTADFDFGQHMLRERQERVREASTAEEEAILAELSPGYAEAVLFAFLTGCRRMEILGLRWPHVDFFGRQFTVFGKGDKRRTIPMSDAIYDLLWSQKDHHPDVVFTYEARRTLKKRGLVRGKRYPLTEDGLKTAARRAIAATGIEDFHFHDMRHTAATRVLRKSNLRVAQRLLGHADIQTTTKYAHALDDDIRAALEATSSPTKNTTATDGTMDNNLKKQEK</sequence>
<dbReference type="PANTHER" id="PTHR30349:SF64">
    <property type="entry name" value="PROPHAGE INTEGRASE INTD-RELATED"/>
    <property type="match status" value="1"/>
</dbReference>